<sequence>MTVRSAKDVKLVVKPVFFAMEHKYYYEGPCRMSSGDALEPGFDAIINGKIYEGMQKALDFNLRNDARFEVLEPAVIRTTDDWDIKEEWFESALADDHIVDFYLVNTAFGANTVIEEFALRTKKPIGPNPFKMYGQLALASSVRRGADIIFSLSWPELKDKLLCLRAEKALRTANILLAPRFGGDKAMAGGTDTFDSLCLARDTFGTNFRYVNVHELMDYLSPLPEEGNHTTPGRKTMNVTPEEIAWCEELAESLMADASECQIEKKYLVNSLKAYKVVNKVMNAYDCSGFAAPCPDACSTRRLNEEQFTFCLTHSLNLERGVGSACEYDVTSVLCMILEMALTGKAAYMGNTLPAPLGPDGEVNFSDPKYSAPIEGDKNNLYLVSHSTPCRCLHGFDKLDDFALRHFALDAGFGAIQRHDFNDDKGQVITMIRISSDCKEMFIGRGEIVAGFGYDSDNCNGGFIFRVADEHDFFQKHVSFGLHLPLVYGDYVDQFVFIAKRLGLTPVVA</sequence>
<dbReference type="GO" id="GO:0005996">
    <property type="term" value="P:monosaccharide metabolic process"/>
    <property type="evidence" value="ECO:0007669"/>
    <property type="project" value="InterPro"/>
</dbReference>
<dbReference type="EMBL" id="WAJR01000001">
    <property type="protein sequence ID" value="KAB1642860.1"/>
    <property type="molecule type" value="Genomic_DNA"/>
</dbReference>
<dbReference type="InterPro" id="IPR009015">
    <property type="entry name" value="Fucose_isomerase_N/cen_sf"/>
</dbReference>
<proteinExistence type="predicted"/>
<dbReference type="OrthoDB" id="5098076at2"/>
<dbReference type="PANTHER" id="PTHR36120">
    <property type="entry name" value="FUCOSE ISOMERASE"/>
    <property type="match status" value="1"/>
</dbReference>
<organism evidence="3 4">
    <name type="scientific">Ellagibacter isourolithinifaciens</name>
    <dbReference type="NCBI Taxonomy" id="2137581"/>
    <lineage>
        <taxon>Bacteria</taxon>
        <taxon>Bacillati</taxon>
        <taxon>Actinomycetota</taxon>
        <taxon>Coriobacteriia</taxon>
        <taxon>Eggerthellales</taxon>
        <taxon>Eggerthellaceae</taxon>
        <taxon>Ellagibacter</taxon>
    </lineage>
</organism>
<keyword evidence="1 3" id="KW-0413">Isomerase</keyword>
<dbReference type="GeneID" id="98656833"/>
<dbReference type="Proteomes" id="UP000468668">
    <property type="component" value="Unassembled WGS sequence"/>
</dbReference>
<evidence type="ECO:0000313" key="3">
    <source>
        <dbReference type="EMBL" id="KAB1642860.1"/>
    </source>
</evidence>
<dbReference type="PANTHER" id="PTHR36120:SF1">
    <property type="entry name" value="L-FUCOSE ISOMERASE C-TERMINAL DOMAIN-CONTAINING PROTEIN"/>
    <property type="match status" value="1"/>
</dbReference>
<protein>
    <submittedName>
        <fullName evidence="3">Fucose isomerase</fullName>
    </submittedName>
</protein>
<accession>A0A6N6NP71</accession>
<keyword evidence="4" id="KW-1185">Reference proteome</keyword>
<evidence type="ECO:0000313" key="4">
    <source>
        <dbReference type="Proteomes" id="UP000468668"/>
    </source>
</evidence>
<comment type="caution">
    <text evidence="3">The sequence shown here is derived from an EMBL/GenBank/DDBJ whole genome shotgun (WGS) entry which is preliminary data.</text>
</comment>
<dbReference type="SUPFAM" id="SSF53743">
    <property type="entry name" value="FucI/AraA N-terminal and middle domains"/>
    <property type="match status" value="1"/>
</dbReference>
<keyword evidence="2" id="KW-0119">Carbohydrate metabolism</keyword>
<evidence type="ECO:0000256" key="2">
    <source>
        <dbReference type="ARBA" id="ARBA00023277"/>
    </source>
</evidence>
<dbReference type="AlphaFoldDB" id="A0A6N6NP71"/>
<dbReference type="GO" id="GO:0005737">
    <property type="term" value="C:cytoplasm"/>
    <property type="evidence" value="ECO:0007669"/>
    <property type="project" value="InterPro"/>
</dbReference>
<evidence type="ECO:0000256" key="1">
    <source>
        <dbReference type="ARBA" id="ARBA00023235"/>
    </source>
</evidence>
<dbReference type="GO" id="GO:0016861">
    <property type="term" value="F:intramolecular oxidoreductase activity, interconverting aldoses and ketoses"/>
    <property type="evidence" value="ECO:0007669"/>
    <property type="project" value="InterPro"/>
</dbReference>
<name>A0A6N6NP71_9ACTN</name>
<reference evidence="3 4" key="1">
    <citation type="submission" date="2019-09" db="EMBL/GenBank/DDBJ databases">
        <title>Whole genome shotgun sequencing (WGS) of Ellagibacter isourolithinifaciens DSM 104140(T) and Adlercreutzia muris DSM 29508(T).</title>
        <authorList>
            <person name="Stoll D.A."/>
            <person name="Danylec N."/>
            <person name="Huch M."/>
        </authorList>
    </citation>
    <scope>NUCLEOTIDE SEQUENCE [LARGE SCALE GENOMIC DNA]</scope>
    <source>
        <strain evidence="3 4">DSM 104140</strain>
    </source>
</reference>
<dbReference type="RefSeq" id="WP_158048446.1">
    <property type="nucleotide sequence ID" value="NZ_WAJR01000001.1"/>
</dbReference>
<gene>
    <name evidence="3" type="ORF">F8C90_00265</name>
</gene>